<keyword evidence="1" id="KW-0540">Nuclease</keyword>
<dbReference type="KEGG" id="aoz:HUE56_18190"/>
<evidence type="ECO:0000313" key="1">
    <source>
        <dbReference type="EMBL" id="QKS53228.1"/>
    </source>
</evidence>
<dbReference type="Proteomes" id="UP000509702">
    <property type="component" value="Chromosome"/>
</dbReference>
<dbReference type="EMBL" id="CP054619">
    <property type="protein sequence ID" value="QKS53228.1"/>
    <property type="molecule type" value="Genomic_DNA"/>
</dbReference>
<dbReference type="AlphaFoldDB" id="A0A6N1APL5"/>
<keyword evidence="1" id="KW-0378">Hydrolase</keyword>
<gene>
    <name evidence="1" type="ORF">HUE56_18190</name>
</gene>
<accession>A0A6N1APL5</accession>
<organism evidence="1 2">
    <name type="scientific">Azospirillum oryzae</name>
    <dbReference type="NCBI Taxonomy" id="286727"/>
    <lineage>
        <taxon>Bacteria</taxon>
        <taxon>Pseudomonadati</taxon>
        <taxon>Pseudomonadota</taxon>
        <taxon>Alphaproteobacteria</taxon>
        <taxon>Rhodospirillales</taxon>
        <taxon>Azospirillaceae</taxon>
        <taxon>Azospirillum</taxon>
    </lineage>
</organism>
<keyword evidence="1" id="KW-0255">Endonuclease</keyword>
<reference evidence="1 2" key="1">
    <citation type="submission" date="2020-06" db="EMBL/GenBank/DDBJ databases">
        <title>Complete genome of Azosprillum oryzae KACC14407.</title>
        <authorList>
            <person name="Kim M."/>
            <person name="Park Y.-J."/>
            <person name="Shin J.-H."/>
        </authorList>
    </citation>
    <scope>NUCLEOTIDE SEQUENCE [LARGE SCALE GENOMIC DNA]</scope>
    <source>
        <strain evidence="1 2">KACC 14407</strain>
    </source>
</reference>
<dbReference type="GO" id="GO:0004519">
    <property type="term" value="F:endonuclease activity"/>
    <property type="evidence" value="ECO:0007669"/>
    <property type="project" value="UniProtKB-KW"/>
</dbReference>
<sequence>MVGSDDHIIPIAPSTGKWRNCQLSCRSCQTPRPRLS</sequence>
<proteinExistence type="predicted"/>
<name>A0A6N1APL5_9PROT</name>
<protein>
    <submittedName>
        <fullName evidence="1">HNH endonuclease</fullName>
    </submittedName>
</protein>
<evidence type="ECO:0000313" key="2">
    <source>
        <dbReference type="Proteomes" id="UP000509702"/>
    </source>
</evidence>
<keyword evidence="2" id="KW-1185">Reference proteome</keyword>